<feature type="domain" description="CBS" evidence="3">
    <location>
        <begin position="7"/>
        <end position="65"/>
    </location>
</feature>
<dbReference type="Proteomes" id="UP000606499">
    <property type="component" value="Unassembled WGS sequence"/>
</dbReference>
<organism evidence="4 5">
    <name type="scientific">Agathobaculum faecis</name>
    <dbReference type="NCBI Taxonomy" id="2763013"/>
    <lineage>
        <taxon>Bacteria</taxon>
        <taxon>Bacillati</taxon>
        <taxon>Bacillota</taxon>
        <taxon>Clostridia</taxon>
        <taxon>Eubacteriales</taxon>
        <taxon>Butyricicoccaceae</taxon>
        <taxon>Agathobaculum</taxon>
    </lineage>
</organism>
<dbReference type="SMART" id="SM00116">
    <property type="entry name" value="CBS"/>
    <property type="match status" value="2"/>
</dbReference>
<dbReference type="InterPro" id="IPR000644">
    <property type="entry name" value="CBS_dom"/>
</dbReference>
<gene>
    <name evidence="4" type="ORF">H8S45_02070</name>
</gene>
<proteinExistence type="predicted"/>
<dbReference type="EMBL" id="JACOPL010000002">
    <property type="protein sequence ID" value="MBC5724256.1"/>
    <property type="molecule type" value="Genomic_DNA"/>
</dbReference>
<keyword evidence="1 2" id="KW-0129">CBS domain</keyword>
<dbReference type="PANTHER" id="PTHR43080:SF26">
    <property type="entry name" value="REGULATORY PROTEIN"/>
    <property type="match status" value="1"/>
</dbReference>
<dbReference type="RefSeq" id="WP_107631332.1">
    <property type="nucleotide sequence ID" value="NZ_JACOPL010000002.1"/>
</dbReference>
<evidence type="ECO:0000259" key="3">
    <source>
        <dbReference type="PROSITE" id="PS51371"/>
    </source>
</evidence>
<evidence type="ECO:0000313" key="4">
    <source>
        <dbReference type="EMBL" id="MBC5724256.1"/>
    </source>
</evidence>
<name>A0A923LS38_9FIRM</name>
<dbReference type="Pfam" id="PF00571">
    <property type="entry name" value="CBS"/>
    <property type="match status" value="2"/>
</dbReference>
<dbReference type="Gene3D" id="3.10.580.10">
    <property type="entry name" value="CBS-domain"/>
    <property type="match status" value="1"/>
</dbReference>
<dbReference type="InterPro" id="IPR051257">
    <property type="entry name" value="Diverse_CBS-Domain"/>
</dbReference>
<keyword evidence="5" id="KW-1185">Reference proteome</keyword>
<dbReference type="PROSITE" id="PS51371">
    <property type="entry name" value="CBS"/>
    <property type="match status" value="2"/>
</dbReference>
<dbReference type="PANTHER" id="PTHR43080">
    <property type="entry name" value="CBS DOMAIN-CONTAINING PROTEIN CBSX3, MITOCHONDRIAL"/>
    <property type="match status" value="1"/>
</dbReference>
<evidence type="ECO:0000313" key="5">
    <source>
        <dbReference type="Proteomes" id="UP000606499"/>
    </source>
</evidence>
<dbReference type="InterPro" id="IPR046342">
    <property type="entry name" value="CBS_dom_sf"/>
</dbReference>
<evidence type="ECO:0000256" key="2">
    <source>
        <dbReference type="PROSITE-ProRule" id="PRU00703"/>
    </source>
</evidence>
<feature type="domain" description="CBS" evidence="3">
    <location>
        <begin position="70"/>
        <end position="132"/>
    </location>
</feature>
<dbReference type="AlphaFoldDB" id="A0A923LS38"/>
<accession>A0A923LS38</accession>
<dbReference type="SUPFAM" id="SSF54631">
    <property type="entry name" value="CBS-domain pair"/>
    <property type="match status" value="1"/>
</dbReference>
<evidence type="ECO:0000256" key="1">
    <source>
        <dbReference type="ARBA" id="ARBA00023122"/>
    </source>
</evidence>
<comment type="caution">
    <text evidence="4">The sequence shown here is derived from an EMBL/GenBank/DDBJ whole genome shotgun (WGS) entry which is preliminary data.</text>
</comment>
<protein>
    <submittedName>
        <fullName evidence="4">CBS domain-containing protein</fullName>
    </submittedName>
</protein>
<sequence>MNISFFLKPKIEVSYLFDDCPVRQALDDMMKSGFTAIPVIDHNGRYIGTIGEGDFLRLLLRKTPEQLEKMTVGEVERRVRHRSVSIDAKMEDMVDLVTAQNFVPVADGRGMFIGIVTRHDVIKHLRDTCRAEKN</sequence>
<reference evidence="4" key="1">
    <citation type="submission" date="2020-08" db="EMBL/GenBank/DDBJ databases">
        <title>Genome public.</title>
        <authorList>
            <person name="Liu C."/>
            <person name="Sun Q."/>
        </authorList>
    </citation>
    <scope>NUCLEOTIDE SEQUENCE</scope>
    <source>
        <strain evidence="4">NSJ-28</strain>
    </source>
</reference>